<gene>
    <name evidence="1" type="ORF">PDESU_03975</name>
</gene>
<evidence type="ECO:0000313" key="2">
    <source>
        <dbReference type="Proteomes" id="UP000366872"/>
    </source>
</evidence>
<organism evidence="1 2">
    <name type="scientific">Pontiella desulfatans</name>
    <dbReference type="NCBI Taxonomy" id="2750659"/>
    <lineage>
        <taxon>Bacteria</taxon>
        <taxon>Pseudomonadati</taxon>
        <taxon>Kiritimatiellota</taxon>
        <taxon>Kiritimatiellia</taxon>
        <taxon>Kiritimatiellales</taxon>
        <taxon>Pontiellaceae</taxon>
        <taxon>Pontiella</taxon>
    </lineage>
</organism>
<name>A0A6C2U5P4_PONDE</name>
<protein>
    <recommendedName>
        <fullName evidence="3">STAS/SEC14 domain-containing protein</fullName>
    </recommendedName>
</protein>
<accession>A0A6C2U5P4</accession>
<evidence type="ECO:0008006" key="3">
    <source>
        <dbReference type="Google" id="ProtNLM"/>
    </source>
</evidence>
<dbReference type="EMBL" id="CAAHFG010000002">
    <property type="protein sequence ID" value="VGO15392.1"/>
    <property type="molecule type" value="Genomic_DNA"/>
</dbReference>
<sequence length="137" mass="15213">MEITFEEHDGMVRAVGTGELELDSANACADKLIDHAIQNRASHFLVDCRRLEGGFTTLERFTHTDYVCEKILRAQANGLLDEIYLSVAASPPILDPDRFGETIARSRGIDVFVSEHYSEAKAWLETEPAPHSPRPSG</sequence>
<proteinExistence type="predicted"/>
<keyword evidence="2" id="KW-1185">Reference proteome</keyword>
<reference evidence="1 2" key="1">
    <citation type="submission" date="2019-04" db="EMBL/GenBank/DDBJ databases">
        <authorList>
            <person name="Van Vliet M D."/>
        </authorList>
    </citation>
    <scope>NUCLEOTIDE SEQUENCE [LARGE SCALE GENOMIC DNA]</scope>
    <source>
        <strain evidence="1 2">F1</strain>
    </source>
</reference>
<evidence type="ECO:0000313" key="1">
    <source>
        <dbReference type="EMBL" id="VGO15392.1"/>
    </source>
</evidence>
<dbReference type="RefSeq" id="WP_136080960.1">
    <property type="nucleotide sequence ID" value="NZ_CAAHFG010000002.1"/>
</dbReference>
<dbReference type="Proteomes" id="UP000366872">
    <property type="component" value="Unassembled WGS sequence"/>
</dbReference>
<dbReference type="AlphaFoldDB" id="A0A6C2U5P4"/>